<evidence type="ECO:0000256" key="3">
    <source>
        <dbReference type="PROSITE-ProRule" id="PRU00708"/>
    </source>
</evidence>
<dbReference type="AlphaFoldDB" id="A0AAN7JI75"/>
<keyword evidence="5" id="KW-1185">Reference proteome</keyword>
<evidence type="ECO:0008006" key="6">
    <source>
        <dbReference type="Google" id="ProtNLM"/>
    </source>
</evidence>
<organism evidence="4 5">
    <name type="scientific">Trapa incisa</name>
    <dbReference type="NCBI Taxonomy" id="236973"/>
    <lineage>
        <taxon>Eukaryota</taxon>
        <taxon>Viridiplantae</taxon>
        <taxon>Streptophyta</taxon>
        <taxon>Embryophyta</taxon>
        <taxon>Tracheophyta</taxon>
        <taxon>Spermatophyta</taxon>
        <taxon>Magnoliopsida</taxon>
        <taxon>eudicotyledons</taxon>
        <taxon>Gunneridae</taxon>
        <taxon>Pentapetalae</taxon>
        <taxon>rosids</taxon>
        <taxon>malvids</taxon>
        <taxon>Myrtales</taxon>
        <taxon>Lythraceae</taxon>
        <taxon>Trapa</taxon>
    </lineage>
</organism>
<comment type="similarity">
    <text evidence="1">Belongs to the PPR family. P subfamily.</text>
</comment>
<sequence>MAVLLNSASSASNPPLLRCKNRCRRRRRPYGFLSDVRNFPSTRALLRSVSAIPEWRTRRSSNPDTTARTPEQRLNDAFRSLERSVETSGRRPDATQATQLLYDLCKANKMKKAIRVMEMMASSEVIPDAASYTYLVSQLCKRGNIGHAMQLVERMDELGIPTNTATYNSLVRGLCLHGKLSKSLQLLDRLMGRRRGGGGLVPNAFTYTFLLEAAYKERGADEAIRLLDVIVAKGGKPNLVSYNVLLTGLCKEGNTDKAMRLLRDLPAKGFTPNVVSYNILLRNLCNEGRWHEANQLLTEMDGGDRSPSIVTYNILISSLAFHGKIDQAMEVLEEMEGKGTFKATATSYNPIISQLCKEGKVDQVVQCLDQMIFYRCSPNDGTYNAIAVLCNEDNNRVREAFSIIQSLGSKRGSTMHNFYRHVISSLCRKGNTYPAFRLLYEMVKNGFCPDSYTYSSLIRGLCLEGMLEEAIRIFEVMEESDYRPEVENFNALILGLCKSGRTDLGLNVYGAMIDKGRMPNEMTYTIIVEGIAHEEADIAAEVLSELYLRNVVSHSTMERLVMQYDLQGVLI</sequence>
<proteinExistence type="inferred from homology"/>
<protein>
    <recommendedName>
        <fullName evidence="6">Pentatricopeptide repeat-containing protein</fullName>
    </recommendedName>
</protein>
<feature type="repeat" description="PPR" evidence="3">
    <location>
        <begin position="308"/>
        <end position="342"/>
    </location>
</feature>
<dbReference type="Pfam" id="PF12854">
    <property type="entry name" value="PPR_1"/>
    <property type="match status" value="1"/>
</dbReference>
<evidence type="ECO:0000313" key="4">
    <source>
        <dbReference type="EMBL" id="KAK4744397.1"/>
    </source>
</evidence>
<feature type="repeat" description="PPR" evidence="3">
    <location>
        <begin position="163"/>
        <end position="193"/>
    </location>
</feature>
<evidence type="ECO:0000313" key="5">
    <source>
        <dbReference type="Proteomes" id="UP001345219"/>
    </source>
</evidence>
<dbReference type="Pfam" id="PF13041">
    <property type="entry name" value="PPR_2"/>
    <property type="match status" value="5"/>
</dbReference>
<feature type="repeat" description="PPR" evidence="3">
    <location>
        <begin position="485"/>
        <end position="519"/>
    </location>
</feature>
<comment type="caution">
    <text evidence="4">The sequence shown here is derived from an EMBL/GenBank/DDBJ whole genome shotgun (WGS) entry which is preliminary data.</text>
</comment>
<accession>A0AAN7JI75</accession>
<evidence type="ECO:0000256" key="2">
    <source>
        <dbReference type="ARBA" id="ARBA00022737"/>
    </source>
</evidence>
<feature type="repeat" description="PPR" evidence="3">
    <location>
        <begin position="203"/>
        <end position="237"/>
    </location>
</feature>
<dbReference type="NCBIfam" id="TIGR00756">
    <property type="entry name" value="PPR"/>
    <property type="match status" value="9"/>
</dbReference>
<feature type="repeat" description="PPR" evidence="3">
    <location>
        <begin position="415"/>
        <end position="449"/>
    </location>
</feature>
<feature type="repeat" description="PPR" evidence="3">
    <location>
        <begin position="238"/>
        <end position="272"/>
    </location>
</feature>
<dbReference type="InterPro" id="IPR002885">
    <property type="entry name" value="PPR_rpt"/>
</dbReference>
<dbReference type="GO" id="GO:0003729">
    <property type="term" value="F:mRNA binding"/>
    <property type="evidence" value="ECO:0007669"/>
    <property type="project" value="TreeGrafter"/>
</dbReference>
<dbReference type="PANTHER" id="PTHR47932">
    <property type="entry name" value="ATPASE EXPRESSION PROTEIN 3"/>
    <property type="match status" value="1"/>
</dbReference>
<feature type="repeat" description="PPR" evidence="3">
    <location>
        <begin position="450"/>
        <end position="484"/>
    </location>
</feature>
<dbReference type="EMBL" id="JAXIOK010000022">
    <property type="protein sequence ID" value="KAK4744397.1"/>
    <property type="molecule type" value="Genomic_DNA"/>
</dbReference>
<feature type="repeat" description="PPR" evidence="3">
    <location>
        <begin position="273"/>
        <end position="307"/>
    </location>
</feature>
<feature type="repeat" description="PPR" evidence="3">
    <location>
        <begin position="128"/>
        <end position="162"/>
    </location>
</feature>
<gene>
    <name evidence="4" type="ORF">SAY87_010709</name>
</gene>
<reference evidence="4 5" key="1">
    <citation type="journal article" date="2023" name="Hortic Res">
        <title>Pangenome of water caltrop reveals structural variations and asymmetric subgenome divergence after allopolyploidization.</title>
        <authorList>
            <person name="Zhang X."/>
            <person name="Chen Y."/>
            <person name="Wang L."/>
            <person name="Yuan Y."/>
            <person name="Fang M."/>
            <person name="Shi L."/>
            <person name="Lu R."/>
            <person name="Comes H.P."/>
            <person name="Ma Y."/>
            <person name="Chen Y."/>
            <person name="Huang G."/>
            <person name="Zhou Y."/>
            <person name="Zheng Z."/>
            <person name="Qiu Y."/>
        </authorList>
    </citation>
    <scope>NUCLEOTIDE SEQUENCE [LARGE SCALE GENOMIC DNA]</scope>
    <source>
        <tissue evidence="4">Roots</tissue>
    </source>
</reference>
<dbReference type="PANTHER" id="PTHR47932:SF63">
    <property type="entry name" value="OS08G0290000 PROTEIN"/>
    <property type="match status" value="1"/>
</dbReference>
<dbReference type="InterPro" id="IPR011990">
    <property type="entry name" value="TPR-like_helical_dom_sf"/>
</dbReference>
<name>A0AAN7JI75_9MYRT</name>
<dbReference type="PROSITE" id="PS51375">
    <property type="entry name" value="PPR"/>
    <property type="match status" value="10"/>
</dbReference>
<evidence type="ECO:0000256" key="1">
    <source>
        <dbReference type="ARBA" id="ARBA00007626"/>
    </source>
</evidence>
<dbReference type="Gene3D" id="1.25.40.10">
    <property type="entry name" value="Tetratricopeptide repeat domain"/>
    <property type="match status" value="4"/>
</dbReference>
<keyword evidence="2" id="KW-0677">Repeat</keyword>
<dbReference type="Proteomes" id="UP001345219">
    <property type="component" value="Chromosome 9"/>
</dbReference>
<feature type="repeat" description="PPR" evidence="3">
    <location>
        <begin position="344"/>
        <end position="378"/>
    </location>
</feature>